<organism evidence="11 12">
    <name type="scientific">Sphingomonas tabacisoli</name>
    <dbReference type="NCBI Taxonomy" id="2249466"/>
    <lineage>
        <taxon>Bacteria</taxon>
        <taxon>Pseudomonadati</taxon>
        <taxon>Pseudomonadota</taxon>
        <taxon>Alphaproteobacteria</taxon>
        <taxon>Sphingomonadales</taxon>
        <taxon>Sphingomonadaceae</taxon>
        <taxon>Sphingomonas</taxon>
    </lineage>
</organism>
<dbReference type="Pfam" id="PF02321">
    <property type="entry name" value="OEP"/>
    <property type="match status" value="2"/>
</dbReference>
<keyword evidence="10" id="KW-0175">Coiled coil</keyword>
<evidence type="ECO:0000256" key="8">
    <source>
        <dbReference type="ARBA" id="ARBA00023288"/>
    </source>
</evidence>
<feature type="coiled-coil region" evidence="10">
    <location>
        <begin position="212"/>
        <end position="239"/>
    </location>
</feature>
<evidence type="ECO:0000256" key="4">
    <source>
        <dbReference type="ARBA" id="ARBA00022692"/>
    </source>
</evidence>
<dbReference type="PANTHER" id="PTHR30203">
    <property type="entry name" value="OUTER MEMBRANE CATION EFFLUX PROTEIN"/>
    <property type="match status" value="1"/>
</dbReference>
<keyword evidence="7 9" id="KW-0564">Palmitate</keyword>
<proteinExistence type="inferred from homology"/>
<comment type="subcellular location">
    <subcellularLocation>
        <location evidence="9">Cell membrane</location>
        <topology evidence="9">Lipid-anchor</topology>
    </subcellularLocation>
    <subcellularLocation>
        <location evidence="1">Membrane</location>
    </subcellularLocation>
</comment>
<dbReference type="EMBL" id="JBHUDY010000001">
    <property type="protein sequence ID" value="MFD1612723.1"/>
    <property type="molecule type" value="Genomic_DNA"/>
</dbReference>
<keyword evidence="4 9" id="KW-0812">Transmembrane</keyword>
<keyword evidence="5" id="KW-0732">Signal</keyword>
<keyword evidence="3 9" id="KW-1134">Transmembrane beta strand</keyword>
<dbReference type="InterPro" id="IPR010131">
    <property type="entry name" value="MdtP/NodT-like"/>
</dbReference>
<sequence length="459" mass="47627">MTPLLCSACAAVPNLGPAPTPRAASSYAAASLSGTTSIWPAQGWWQRYGDRQLGQLIDEALAGSPDLAAASARLRTAQGFAQAAGAALLPAIDASGSVELAKQSRNGFIPASLVPKGWQDSGSLGLGLSLDLDFWGKNRAAARAAASDADAARFELEEARLSLTTGIASTYAQLADLYAQHDTRLRALQLRSETADLVAGRVASGLDTQAAANQAVARVQQARAEIEATDEAIALTKNALAALLGAGPDRALSIGRPAMAELRTQGVPQGASIDLIGRRPDIAAARARVEASAQRIKEARASFYPDISLTALVGLQAAGIGNLFASGSGFGSVSPAVTLPIFHGGALQGQYRGRRGQYDEAVAGYDGRVVEALRQVADAMTSLDRLAPRLSESRAALANFEAANRLARQRYEHGLATYLDVLSAEEGVLGARLTVAQLETRAFTLDVALIRALGGGFAA</sequence>
<evidence type="ECO:0000256" key="1">
    <source>
        <dbReference type="ARBA" id="ARBA00004370"/>
    </source>
</evidence>
<keyword evidence="12" id="KW-1185">Reference proteome</keyword>
<evidence type="ECO:0000256" key="2">
    <source>
        <dbReference type="ARBA" id="ARBA00007613"/>
    </source>
</evidence>
<gene>
    <name evidence="11" type="ORF">ACFSCW_13015</name>
</gene>
<reference evidence="12" key="1">
    <citation type="journal article" date="2019" name="Int. J. Syst. Evol. Microbiol.">
        <title>The Global Catalogue of Microorganisms (GCM) 10K type strain sequencing project: providing services to taxonomists for standard genome sequencing and annotation.</title>
        <authorList>
            <consortium name="The Broad Institute Genomics Platform"/>
            <consortium name="The Broad Institute Genome Sequencing Center for Infectious Disease"/>
            <person name="Wu L."/>
            <person name="Ma J."/>
        </authorList>
    </citation>
    <scope>NUCLEOTIDE SEQUENCE [LARGE SCALE GENOMIC DNA]</scope>
    <source>
        <strain evidence="12">CGMCC 1.16275</strain>
    </source>
</reference>
<evidence type="ECO:0000313" key="11">
    <source>
        <dbReference type="EMBL" id="MFD1612723.1"/>
    </source>
</evidence>
<dbReference type="InterPro" id="IPR003423">
    <property type="entry name" value="OMP_efflux"/>
</dbReference>
<evidence type="ECO:0000256" key="3">
    <source>
        <dbReference type="ARBA" id="ARBA00022452"/>
    </source>
</evidence>
<dbReference type="PANTHER" id="PTHR30203:SF20">
    <property type="entry name" value="MULTIDRUG RESISTANCE OUTER MEMBRANE PROTEIN MDTP-RELATED"/>
    <property type="match status" value="1"/>
</dbReference>
<evidence type="ECO:0000256" key="5">
    <source>
        <dbReference type="ARBA" id="ARBA00022729"/>
    </source>
</evidence>
<protein>
    <submittedName>
        <fullName evidence="11">Efflux transporter outer membrane subunit</fullName>
    </submittedName>
</protein>
<accession>A0ABW4I5Q3</accession>
<dbReference type="NCBIfam" id="TIGR01845">
    <property type="entry name" value="outer_NodT"/>
    <property type="match status" value="1"/>
</dbReference>
<comment type="caution">
    <text evidence="11">The sequence shown here is derived from an EMBL/GenBank/DDBJ whole genome shotgun (WGS) entry which is preliminary data.</text>
</comment>
<evidence type="ECO:0000313" key="12">
    <source>
        <dbReference type="Proteomes" id="UP001597115"/>
    </source>
</evidence>
<dbReference type="Gene3D" id="1.20.1600.10">
    <property type="entry name" value="Outer membrane efflux proteins (OEP)"/>
    <property type="match status" value="1"/>
</dbReference>
<evidence type="ECO:0000256" key="10">
    <source>
        <dbReference type="SAM" id="Coils"/>
    </source>
</evidence>
<comment type="similarity">
    <text evidence="2 9">Belongs to the outer membrane factor (OMF) (TC 1.B.17) family.</text>
</comment>
<dbReference type="Gene3D" id="2.20.200.10">
    <property type="entry name" value="Outer membrane efflux proteins (OEP)"/>
    <property type="match status" value="1"/>
</dbReference>
<keyword evidence="6 9" id="KW-0472">Membrane</keyword>
<evidence type="ECO:0000256" key="6">
    <source>
        <dbReference type="ARBA" id="ARBA00023136"/>
    </source>
</evidence>
<dbReference type="Proteomes" id="UP001597115">
    <property type="component" value="Unassembled WGS sequence"/>
</dbReference>
<keyword evidence="8 9" id="KW-0449">Lipoprotein</keyword>
<evidence type="ECO:0000256" key="7">
    <source>
        <dbReference type="ARBA" id="ARBA00023139"/>
    </source>
</evidence>
<dbReference type="SUPFAM" id="SSF56954">
    <property type="entry name" value="Outer membrane efflux proteins (OEP)"/>
    <property type="match status" value="1"/>
</dbReference>
<name>A0ABW4I5Q3_9SPHN</name>
<evidence type="ECO:0000256" key="9">
    <source>
        <dbReference type="RuleBase" id="RU362097"/>
    </source>
</evidence>